<keyword evidence="2" id="KW-1185">Reference proteome</keyword>
<gene>
    <name evidence="1" type="ORF">HPB47_008260</name>
</gene>
<name>A0AC60P548_IXOPE</name>
<dbReference type="Proteomes" id="UP000805193">
    <property type="component" value="Unassembled WGS sequence"/>
</dbReference>
<proteinExistence type="predicted"/>
<dbReference type="EMBL" id="JABSTQ010011167">
    <property type="protein sequence ID" value="KAG0414564.1"/>
    <property type="molecule type" value="Genomic_DNA"/>
</dbReference>
<accession>A0AC60P548</accession>
<evidence type="ECO:0000313" key="1">
    <source>
        <dbReference type="EMBL" id="KAG0414564.1"/>
    </source>
</evidence>
<sequence length="755" mass="86884">MLIRRGTQKCRVILNHRCYWVAVIVLAVFICVVLLVASLPQLAFILLPRQLLLNITDELEDEKETKTPGPRIQDRRGQLKLRSRARPENYFCNTTACKKEAKKVNDAVNRTFDPCDDFYRFACSNWMSRHVPGEAEAKTSVDSLLLYNYAELMSQILNQGTDAVPGVKVFFRNCVNPEETLFGRIRGMLFFLVGFQDWPYLRTTSARISINDMSTKMGDLHRHLGIDSLFHFDLVEEFDGNGSLAAVIGEPNLLIGKLQGPLKQYQFLTDAFRAFMASLDKFTDTDVAQLELDLAHRKSPLTRDCTLFPKHCGSTKLSSLPVSKLFSWNVLAERAFGERVLVHEEHKVKVPSPGYLVSFGDHATLPRKSDVLNYLVFRVAMALSPFLKHQALKDKLASIAYADQPEFAIPLPASHYCLRFLDRFEPYVPMLLAYTASIKLLGYETLQELLLKHINASFYEYVRNDIRFFGAFKDTLLKKLAKLSWEPLVPRRFFDKGFRDAYLEHLYHNNPSTSLESFFYYWLKNAMARRHWLSSNRYRQFKTGWKRGFLRAFPSLESPYQQLEIPLPVFDFIMSSHVSVQLLHVPRVAWRVYRSLYRFIYHWAYTFYFHTTANDPVSILENIRGCLRADYGQLKSPFNNMTLNSDRTSLSDLVDSLAVAAAYEAFLVEALRGGTAFRLADAPSYSHEQLFFLYYAFGLCENNNPAFLEKWRTQGTYGPGWYRVNGPLRHFPAFAKAFGCAEGTFMNPSKTCLKV</sequence>
<organism evidence="1 2">
    <name type="scientific">Ixodes persulcatus</name>
    <name type="common">Taiga tick</name>
    <dbReference type="NCBI Taxonomy" id="34615"/>
    <lineage>
        <taxon>Eukaryota</taxon>
        <taxon>Metazoa</taxon>
        <taxon>Ecdysozoa</taxon>
        <taxon>Arthropoda</taxon>
        <taxon>Chelicerata</taxon>
        <taxon>Arachnida</taxon>
        <taxon>Acari</taxon>
        <taxon>Parasitiformes</taxon>
        <taxon>Ixodida</taxon>
        <taxon>Ixodoidea</taxon>
        <taxon>Ixodidae</taxon>
        <taxon>Ixodinae</taxon>
        <taxon>Ixodes</taxon>
    </lineage>
</organism>
<protein>
    <submittedName>
        <fullName evidence="1">Uncharacterized protein</fullName>
    </submittedName>
</protein>
<comment type="caution">
    <text evidence="1">The sequence shown here is derived from an EMBL/GenBank/DDBJ whole genome shotgun (WGS) entry which is preliminary data.</text>
</comment>
<reference evidence="1 2" key="1">
    <citation type="journal article" date="2020" name="Cell">
        <title>Large-Scale Comparative Analyses of Tick Genomes Elucidate Their Genetic Diversity and Vector Capacities.</title>
        <authorList>
            <consortium name="Tick Genome and Microbiome Consortium (TIGMIC)"/>
            <person name="Jia N."/>
            <person name="Wang J."/>
            <person name="Shi W."/>
            <person name="Du L."/>
            <person name="Sun Y."/>
            <person name="Zhan W."/>
            <person name="Jiang J.F."/>
            <person name="Wang Q."/>
            <person name="Zhang B."/>
            <person name="Ji P."/>
            <person name="Bell-Sakyi L."/>
            <person name="Cui X.M."/>
            <person name="Yuan T.T."/>
            <person name="Jiang B.G."/>
            <person name="Yang W.F."/>
            <person name="Lam T.T."/>
            <person name="Chang Q.C."/>
            <person name="Ding S.J."/>
            <person name="Wang X.J."/>
            <person name="Zhu J.G."/>
            <person name="Ruan X.D."/>
            <person name="Zhao L."/>
            <person name="Wei J.T."/>
            <person name="Ye R.Z."/>
            <person name="Que T.C."/>
            <person name="Du C.H."/>
            <person name="Zhou Y.H."/>
            <person name="Cheng J.X."/>
            <person name="Dai P.F."/>
            <person name="Guo W.B."/>
            <person name="Han X.H."/>
            <person name="Huang E.J."/>
            <person name="Li L.F."/>
            <person name="Wei W."/>
            <person name="Gao Y.C."/>
            <person name="Liu J.Z."/>
            <person name="Shao H.Z."/>
            <person name="Wang X."/>
            <person name="Wang C.C."/>
            <person name="Yang T.C."/>
            <person name="Huo Q.B."/>
            <person name="Li W."/>
            <person name="Chen H.Y."/>
            <person name="Chen S.E."/>
            <person name="Zhou L.G."/>
            <person name="Ni X.B."/>
            <person name="Tian J.H."/>
            <person name="Sheng Y."/>
            <person name="Liu T."/>
            <person name="Pan Y.S."/>
            <person name="Xia L.Y."/>
            <person name="Li J."/>
            <person name="Zhao F."/>
            <person name="Cao W.C."/>
        </authorList>
    </citation>
    <scope>NUCLEOTIDE SEQUENCE [LARGE SCALE GENOMIC DNA]</scope>
    <source>
        <strain evidence="1">Iper-2018</strain>
    </source>
</reference>
<evidence type="ECO:0000313" key="2">
    <source>
        <dbReference type="Proteomes" id="UP000805193"/>
    </source>
</evidence>